<dbReference type="GO" id="GO:0010133">
    <property type="term" value="P:L-proline catabolic process to L-glutamate"/>
    <property type="evidence" value="ECO:0007669"/>
    <property type="project" value="UniProtKB-UniPathway"/>
</dbReference>
<evidence type="ECO:0000256" key="1">
    <source>
        <dbReference type="ARBA" id="ARBA00004786"/>
    </source>
</evidence>
<evidence type="ECO:0000256" key="3">
    <source>
        <dbReference type="ARBA" id="ARBA00012884"/>
    </source>
</evidence>
<dbReference type="InterPro" id="IPR016163">
    <property type="entry name" value="Ald_DH_C"/>
</dbReference>
<dbReference type="FunFam" id="3.40.309.10:FF:000005">
    <property type="entry name" value="1-pyrroline-5-carboxylate dehydrogenase 1"/>
    <property type="match status" value="1"/>
</dbReference>
<dbReference type="GO" id="GO:0004657">
    <property type="term" value="F:proline dehydrogenase activity"/>
    <property type="evidence" value="ECO:0007669"/>
    <property type="project" value="UniProtKB-ARBA"/>
</dbReference>
<dbReference type="KEGG" id="cprv:CYPRO_3124"/>
<dbReference type="PROSITE" id="PS00070">
    <property type="entry name" value="ALDEHYDE_DEHYDR_CYS"/>
    <property type="match status" value="1"/>
</dbReference>
<evidence type="ECO:0000256" key="8">
    <source>
        <dbReference type="ARBA" id="ARBA00048142"/>
    </source>
</evidence>
<dbReference type="GO" id="GO:0009898">
    <property type="term" value="C:cytoplasmic side of plasma membrane"/>
    <property type="evidence" value="ECO:0007669"/>
    <property type="project" value="TreeGrafter"/>
</dbReference>
<dbReference type="SUPFAM" id="SSF53720">
    <property type="entry name" value="ALDH-like"/>
    <property type="match status" value="1"/>
</dbReference>
<dbReference type="RefSeq" id="WP_114985460.1">
    <property type="nucleotide sequence ID" value="NZ_CP027806.1"/>
</dbReference>
<dbReference type="InterPro" id="IPR015590">
    <property type="entry name" value="Aldehyde_DH_dom"/>
</dbReference>
<evidence type="ECO:0000256" key="5">
    <source>
        <dbReference type="ARBA" id="ARBA00023027"/>
    </source>
</evidence>
<dbReference type="PANTHER" id="PTHR42862">
    <property type="entry name" value="DELTA-1-PYRROLINE-5-CARBOXYLATE DEHYDROGENASE 1, ISOFORM A-RELATED"/>
    <property type="match status" value="1"/>
</dbReference>
<evidence type="ECO:0000313" key="11">
    <source>
        <dbReference type="Proteomes" id="UP000254808"/>
    </source>
</evidence>
<protein>
    <recommendedName>
        <fullName evidence="7">L-glutamate gamma-semialdehyde dehydrogenase</fullName>
        <ecNumber evidence="3">1.2.1.88</ecNumber>
    </recommendedName>
    <alternativeName>
        <fullName evidence="7">L-glutamate gamma-semialdehyde dehydrogenase</fullName>
    </alternativeName>
</protein>
<proteinExistence type="inferred from homology"/>
<dbReference type="NCBIfam" id="TIGR01236">
    <property type="entry name" value="D1pyr5carbox1"/>
    <property type="match status" value="1"/>
</dbReference>
<dbReference type="AlphaFoldDB" id="A0A345UPF7"/>
<keyword evidence="5" id="KW-0520">NAD</keyword>
<dbReference type="PANTHER" id="PTHR42862:SF1">
    <property type="entry name" value="DELTA-1-PYRROLINE-5-CARBOXYLATE DEHYDROGENASE 2, ISOFORM A-RELATED"/>
    <property type="match status" value="1"/>
</dbReference>
<organism evidence="10 11">
    <name type="scientific">Cyclonatronum proteinivorum</name>
    <dbReference type="NCBI Taxonomy" id="1457365"/>
    <lineage>
        <taxon>Bacteria</taxon>
        <taxon>Pseudomonadati</taxon>
        <taxon>Balneolota</taxon>
        <taxon>Balneolia</taxon>
        <taxon>Balneolales</taxon>
        <taxon>Cyclonatronaceae</taxon>
        <taxon>Cyclonatronum</taxon>
    </lineage>
</organism>
<comment type="catalytic activity">
    <reaction evidence="8">
        <text>L-glutamate 5-semialdehyde + NAD(+) + H2O = L-glutamate + NADH + 2 H(+)</text>
        <dbReference type="Rhea" id="RHEA:30235"/>
        <dbReference type="ChEBI" id="CHEBI:15377"/>
        <dbReference type="ChEBI" id="CHEBI:15378"/>
        <dbReference type="ChEBI" id="CHEBI:29985"/>
        <dbReference type="ChEBI" id="CHEBI:57540"/>
        <dbReference type="ChEBI" id="CHEBI:57945"/>
        <dbReference type="ChEBI" id="CHEBI:58066"/>
        <dbReference type="EC" id="1.2.1.88"/>
    </reaction>
</comment>
<gene>
    <name evidence="10" type="ORF">CYPRO_3124</name>
</gene>
<name>A0A345UPF7_9BACT</name>
<dbReference type="Pfam" id="PF00171">
    <property type="entry name" value="Aldedh"/>
    <property type="match status" value="1"/>
</dbReference>
<evidence type="ECO:0000259" key="9">
    <source>
        <dbReference type="Pfam" id="PF00171"/>
    </source>
</evidence>
<dbReference type="InterPro" id="IPR005931">
    <property type="entry name" value="P5CDH/ALDH4A1"/>
</dbReference>
<evidence type="ECO:0000256" key="4">
    <source>
        <dbReference type="ARBA" id="ARBA00023002"/>
    </source>
</evidence>
<dbReference type="InterPro" id="IPR016160">
    <property type="entry name" value="Ald_DH_CS_CYS"/>
</dbReference>
<dbReference type="Gene3D" id="3.40.309.10">
    <property type="entry name" value="Aldehyde Dehydrogenase, Chain A, domain 2"/>
    <property type="match status" value="1"/>
</dbReference>
<dbReference type="GO" id="GO:0003842">
    <property type="term" value="F:L-glutamate gamma-semialdehyde dehydrogenase activity"/>
    <property type="evidence" value="ECO:0007669"/>
    <property type="project" value="UniProtKB-EC"/>
</dbReference>
<dbReference type="CDD" id="cd07123">
    <property type="entry name" value="ALDH_F4-17_P5CDH"/>
    <property type="match status" value="1"/>
</dbReference>
<keyword evidence="11" id="KW-1185">Reference proteome</keyword>
<dbReference type="EMBL" id="CP027806">
    <property type="protein sequence ID" value="AXJ02359.1"/>
    <property type="molecule type" value="Genomic_DNA"/>
</dbReference>
<reference evidence="10 11" key="1">
    <citation type="submission" date="2018-03" db="EMBL/GenBank/DDBJ databases">
        <title>Phenotypic and genomic properties of Cyclonatronum proteinivorum gen. nov., sp. nov., a haloalkaliphilic bacteroidete from soda lakes possessing Na+-translocating rhodopsin.</title>
        <authorList>
            <person name="Toshchakov S.V."/>
            <person name="Korzhenkov A."/>
            <person name="Samarov N.I."/>
            <person name="Kublanov I.V."/>
            <person name="Muntyan M.S."/>
            <person name="Sorokin D.Y."/>
        </authorList>
    </citation>
    <scope>NUCLEOTIDE SEQUENCE [LARGE SCALE GENOMIC DNA]</scope>
    <source>
        <strain evidence="10 11">Omega</strain>
    </source>
</reference>
<evidence type="ECO:0000256" key="6">
    <source>
        <dbReference type="ARBA" id="ARBA00023062"/>
    </source>
</evidence>
<accession>A0A345UPF7</accession>
<comment type="similarity">
    <text evidence="2">Belongs to the aldehyde dehydrogenase family.</text>
</comment>
<evidence type="ECO:0000256" key="2">
    <source>
        <dbReference type="ARBA" id="ARBA00009986"/>
    </source>
</evidence>
<keyword evidence="6" id="KW-0642">Proline metabolism</keyword>
<feature type="domain" description="Aldehyde dehydrogenase" evidence="9">
    <location>
        <begin position="56"/>
        <end position="519"/>
    </location>
</feature>
<dbReference type="InterPro" id="IPR050485">
    <property type="entry name" value="Proline_metab_enzyme"/>
</dbReference>
<keyword evidence="4 10" id="KW-0560">Oxidoreductase</keyword>
<dbReference type="EC" id="1.2.1.88" evidence="3"/>
<evidence type="ECO:0000313" key="10">
    <source>
        <dbReference type="EMBL" id="AXJ02359.1"/>
    </source>
</evidence>
<dbReference type="Proteomes" id="UP000254808">
    <property type="component" value="Chromosome"/>
</dbReference>
<dbReference type="UniPathway" id="UPA00261">
    <property type="reaction ID" value="UER00374"/>
</dbReference>
<comment type="pathway">
    <text evidence="1">Amino-acid degradation; L-proline degradation into L-glutamate; L-glutamate from L-proline: step 2/2.</text>
</comment>
<dbReference type="OrthoDB" id="9762913at2"/>
<evidence type="ECO:0000256" key="7">
    <source>
        <dbReference type="ARBA" id="ARBA00032259"/>
    </source>
</evidence>
<dbReference type="InterPro" id="IPR016162">
    <property type="entry name" value="Ald_DH_N"/>
</dbReference>
<dbReference type="FunFam" id="3.40.605.10:FF:000006">
    <property type="entry name" value="1-pyrroline-5-carboxylate dehydrogenase"/>
    <property type="match status" value="1"/>
</dbReference>
<sequence>MSTAYFEVPKPYNEPYLSYAPGTPERDKLKQALSELRAKEVEIPVIIGGKRIFTGRTQDVVMPHNHKHKLGVVHKAGPEEVKLAIASCLEAREAWANMPWEHRASILLKAADIITGPERYRANAATMLGQSKTPHQSEIEAVGELADFFRFNAYYLTRIMGDQPSSPKETWNRVEYRGLEGFMFAVTPFNFTAIAGNLPTSMALCGNAVIWKPATSSVYSSYFVMEVLERAGMPPGVINFLPGDGADVGDAVFADPNLCGLQFTGSTGTFQRMWHTIGSNIQNYKTYPRIVGETGGKDFIFMHPTADVREVSVAALRGAFEFQGQKCSAASRMYVPASKWDALREDLLAEVAQIKMGDVEEFDTFMGAVIDKKAFDSITQYIDHAKGSDEAEILAGGRYDDSVGFFVEPTVILTSNPRFKTMEEEIFGPVLTIYVYEDDKLDEALTLCDTTSPYALTGAIFAKDRYAVTMMADRLRHAAGNFYINDKPTGAIVDQQPFGGGRASGTNDKAGSMQNLLRWLSARSIKENLNPPTDWRYPYMG</sequence>
<dbReference type="Gene3D" id="3.40.605.10">
    <property type="entry name" value="Aldehyde Dehydrogenase, Chain A, domain 1"/>
    <property type="match status" value="1"/>
</dbReference>
<dbReference type="InterPro" id="IPR016161">
    <property type="entry name" value="Ald_DH/histidinol_DH"/>
</dbReference>